<keyword evidence="1" id="KW-0808">Transferase</keyword>
<dbReference type="GO" id="GO:0003964">
    <property type="term" value="F:RNA-directed DNA polymerase activity"/>
    <property type="evidence" value="ECO:0007669"/>
    <property type="project" value="UniProtKB-KW"/>
</dbReference>
<accession>A0A067QRU0</accession>
<protein>
    <submittedName>
        <fullName evidence="1">Putative RNA-directed DNA polymerase from transposon BS</fullName>
    </submittedName>
</protein>
<dbReference type="Proteomes" id="UP000027135">
    <property type="component" value="Unassembled WGS sequence"/>
</dbReference>
<sequence>MINEVMRAYAYAPASNLKLTSPSEVIQAIKGLKVGKTPGTLGIPNTVLRHISRRAITFLTKVFNAVLRRQHLSSTWKHVRLISILKPGKDPTLPSSHGSISLLEKLYEKIILTRVLHEVYELRLLRGKQFGFRPRHSTTMQLARLV</sequence>
<dbReference type="PANTHER" id="PTHR19446">
    <property type="entry name" value="REVERSE TRANSCRIPTASES"/>
    <property type="match status" value="1"/>
</dbReference>
<proteinExistence type="predicted"/>
<evidence type="ECO:0000313" key="2">
    <source>
        <dbReference type="Proteomes" id="UP000027135"/>
    </source>
</evidence>
<gene>
    <name evidence="1" type="ORF">L798_09314</name>
</gene>
<name>A0A067QRU0_ZOONE</name>
<dbReference type="EMBL" id="KK871390">
    <property type="protein sequence ID" value="KDQ71565.1"/>
    <property type="molecule type" value="Genomic_DNA"/>
</dbReference>
<dbReference type="AlphaFoldDB" id="A0A067QRU0"/>
<dbReference type="OMA" id="PNTIDIF"/>
<keyword evidence="2" id="KW-1185">Reference proteome</keyword>
<keyword evidence="1" id="KW-0695">RNA-directed DNA polymerase</keyword>
<dbReference type="InParanoid" id="A0A067QRU0"/>
<keyword evidence="1" id="KW-0548">Nucleotidyltransferase</keyword>
<organism evidence="1 2">
    <name type="scientific">Zootermopsis nevadensis</name>
    <name type="common">Dampwood termite</name>
    <dbReference type="NCBI Taxonomy" id="136037"/>
    <lineage>
        <taxon>Eukaryota</taxon>
        <taxon>Metazoa</taxon>
        <taxon>Ecdysozoa</taxon>
        <taxon>Arthropoda</taxon>
        <taxon>Hexapoda</taxon>
        <taxon>Insecta</taxon>
        <taxon>Pterygota</taxon>
        <taxon>Neoptera</taxon>
        <taxon>Polyneoptera</taxon>
        <taxon>Dictyoptera</taxon>
        <taxon>Blattodea</taxon>
        <taxon>Blattoidea</taxon>
        <taxon>Termitoidae</taxon>
        <taxon>Termopsidae</taxon>
        <taxon>Zootermopsis</taxon>
    </lineage>
</organism>
<evidence type="ECO:0000313" key="1">
    <source>
        <dbReference type="EMBL" id="KDQ71565.1"/>
    </source>
</evidence>
<reference evidence="1 2" key="1">
    <citation type="journal article" date="2014" name="Nat. Commun.">
        <title>Molecular traces of alternative social organization in a termite genome.</title>
        <authorList>
            <person name="Terrapon N."/>
            <person name="Li C."/>
            <person name="Robertson H.M."/>
            <person name="Ji L."/>
            <person name="Meng X."/>
            <person name="Booth W."/>
            <person name="Chen Z."/>
            <person name="Childers C.P."/>
            <person name="Glastad K.M."/>
            <person name="Gokhale K."/>
            <person name="Gowin J."/>
            <person name="Gronenberg W."/>
            <person name="Hermansen R.A."/>
            <person name="Hu H."/>
            <person name="Hunt B.G."/>
            <person name="Huylmans A.K."/>
            <person name="Khalil S.M."/>
            <person name="Mitchell R.D."/>
            <person name="Munoz-Torres M.C."/>
            <person name="Mustard J.A."/>
            <person name="Pan H."/>
            <person name="Reese J.T."/>
            <person name="Scharf M.E."/>
            <person name="Sun F."/>
            <person name="Vogel H."/>
            <person name="Xiao J."/>
            <person name="Yang W."/>
            <person name="Yang Z."/>
            <person name="Yang Z."/>
            <person name="Zhou J."/>
            <person name="Zhu J."/>
            <person name="Brent C.S."/>
            <person name="Elsik C.G."/>
            <person name="Goodisman M.A."/>
            <person name="Liberles D.A."/>
            <person name="Roe R.M."/>
            <person name="Vargo E.L."/>
            <person name="Vilcinskas A."/>
            <person name="Wang J."/>
            <person name="Bornberg-Bauer E."/>
            <person name="Korb J."/>
            <person name="Zhang G."/>
            <person name="Liebig J."/>
        </authorList>
    </citation>
    <scope>NUCLEOTIDE SEQUENCE [LARGE SCALE GENOMIC DNA]</scope>
    <source>
        <tissue evidence="1">Whole organism</tissue>
    </source>
</reference>
<dbReference type="eggNOG" id="KOG1075">
    <property type="taxonomic scope" value="Eukaryota"/>
</dbReference>